<sequence length="95" mass="11174">MGKSHRRRGGMPMRSVEDMAHEYALLHMSMPRYHDVDDKEIVAWAVEYAQAMQTELNKLNRGVPDAILEAERRKCEHYWSDFGYCIKCGQRREEG</sequence>
<dbReference type="EMBL" id="MF417892">
    <property type="protein sequence ID" value="ASN69578.1"/>
    <property type="molecule type" value="Genomic_DNA"/>
</dbReference>
<organism evidence="1">
    <name type="scientific">uncultured Caudovirales phage</name>
    <dbReference type="NCBI Taxonomy" id="2100421"/>
    <lineage>
        <taxon>Viruses</taxon>
        <taxon>Duplodnaviria</taxon>
        <taxon>Heunggongvirae</taxon>
        <taxon>Uroviricota</taxon>
        <taxon>Caudoviricetes</taxon>
        <taxon>Peduoviridae</taxon>
        <taxon>Maltschvirus</taxon>
        <taxon>Maltschvirus maltsch</taxon>
    </lineage>
</organism>
<protein>
    <submittedName>
        <fullName evidence="1">Uncharacterized protein</fullName>
    </submittedName>
</protein>
<proteinExistence type="predicted"/>
<evidence type="ECO:0000313" key="1">
    <source>
        <dbReference type="EMBL" id="ASN69578.1"/>
    </source>
</evidence>
<reference evidence="1" key="1">
    <citation type="submission" date="2017-06" db="EMBL/GenBank/DDBJ databases">
        <title>Novel phages from South African skin metaviromes.</title>
        <authorList>
            <person name="van Zyl L.J."/>
            <person name="Abrahams Y."/>
            <person name="Stander E.A."/>
            <person name="Kirby B.M."/>
            <person name="Clavaud C."/>
            <person name="Farcet C."/>
            <person name="Breton L."/>
            <person name="Trindade M.I."/>
        </authorList>
    </citation>
    <scope>NUCLEOTIDE SEQUENCE</scope>
</reference>
<accession>A0A2H4JB88</accession>
<name>A0A2H4JB88_9CAUD</name>
<gene>
    <name evidence="1" type="ORF">2F2_57</name>
</gene>